<proteinExistence type="inferred from homology"/>
<keyword evidence="11 12" id="KW-0627">Porphyrin biosynthesis</keyword>
<dbReference type="GO" id="GO:0004853">
    <property type="term" value="F:uroporphyrinogen decarboxylase activity"/>
    <property type="evidence" value="ECO:0007669"/>
    <property type="project" value="UniProtKB-EC"/>
</dbReference>
<gene>
    <name evidence="16" type="ORF">CANCADRAFT_96986</name>
</gene>
<dbReference type="EMBL" id="KV453842">
    <property type="protein sequence ID" value="ODV89868.1"/>
    <property type="molecule type" value="Genomic_DNA"/>
</dbReference>
<keyword evidence="17" id="KW-1185">Reference proteome</keyword>
<evidence type="ECO:0000256" key="3">
    <source>
        <dbReference type="ARBA" id="ARBA00004804"/>
    </source>
</evidence>
<dbReference type="NCBIfam" id="TIGR01464">
    <property type="entry name" value="hemE"/>
    <property type="match status" value="1"/>
</dbReference>
<comment type="function">
    <text evidence="1">Catalyzes the decarboxylation of four acetate groups of uroporphyrinogen-III to yield coproporphyrinogen-III.</text>
</comment>
<evidence type="ECO:0000313" key="16">
    <source>
        <dbReference type="EMBL" id="ODV89868.1"/>
    </source>
</evidence>
<keyword evidence="10 12" id="KW-0456">Lyase</keyword>
<evidence type="ECO:0000256" key="13">
    <source>
        <dbReference type="RuleBase" id="RU004169"/>
    </source>
</evidence>
<evidence type="ECO:0000256" key="5">
    <source>
        <dbReference type="ARBA" id="ARBA00011738"/>
    </source>
</evidence>
<evidence type="ECO:0000256" key="11">
    <source>
        <dbReference type="ARBA" id="ARBA00023244"/>
    </source>
</evidence>
<keyword evidence="8" id="KW-0963">Cytoplasm</keyword>
<evidence type="ECO:0000259" key="14">
    <source>
        <dbReference type="PROSITE" id="PS00906"/>
    </source>
</evidence>
<reference evidence="17" key="1">
    <citation type="submission" date="2016-02" db="EMBL/GenBank/DDBJ databases">
        <title>Comparative genomics of biotechnologically important yeasts.</title>
        <authorList>
            <consortium name="DOE Joint Genome Institute"/>
            <person name="Riley R."/>
            <person name="Haridas S."/>
            <person name="Wolfe K.H."/>
            <person name="Lopes M.R."/>
            <person name="Hittinger C.T."/>
            <person name="Goker M."/>
            <person name="Salamov A."/>
            <person name="Wisecaver J."/>
            <person name="Long T.M."/>
            <person name="Aerts A.L."/>
            <person name="Barry K."/>
            <person name="Choi C."/>
            <person name="Clum A."/>
            <person name="Coughlan A.Y."/>
            <person name="Deshpande S."/>
            <person name="Douglass A.P."/>
            <person name="Hanson S.J."/>
            <person name="Klenk H.-P."/>
            <person name="Labutti K."/>
            <person name="Lapidus A."/>
            <person name="Lindquist E."/>
            <person name="Lipzen A."/>
            <person name="Meier-Kolthoff J.P."/>
            <person name="Ohm R.A."/>
            <person name="Otillar R.P."/>
            <person name="Pangilinan J."/>
            <person name="Peng Y."/>
            <person name="Rokas A."/>
            <person name="Rosa C.A."/>
            <person name="Scheuner C."/>
            <person name="Sibirny A.A."/>
            <person name="Slot J.C."/>
            <person name="Stielow J.B."/>
            <person name="Sun H."/>
            <person name="Kurtzman C.P."/>
            <person name="Blackwell M."/>
            <person name="Jeffries T.W."/>
            <person name="Grigoriev I.V."/>
        </authorList>
    </citation>
    <scope>NUCLEOTIDE SEQUENCE [LARGE SCALE GENOMIC DNA]</scope>
    <source>
        <strain evidence="17">NRRL Y-17796</strain>
    </source>
</reference>
<keyword evidence="9 12" id="KW-0210">Decarboxylase</keyword>
<dbReference type="InterPro" id="IPR000257">
    <property type="entry name" value="Uroporphyrinogen_deCOase"/>
</dbReference>
<comment type="subcellular location">
    <subcellularLocation>
        <location evidence="2">Cytoplasm</location>
    </subcellularLocation>
</comment>
<dbReference type="OrthoDB" id="339900at2759"/>
<sequence length="363" mass="40831">MSKQFAELKNDRILRAAKGLPVDRPPVWMMRQAGRFLPEYRKVKGDRDFFEICRDPEIASEITIQPILRYEGYIDAAIIFSDILVVPQAMGIDVEMKEGVGPIVPNPLREPADLSRVHKANVARDLDYVFKAITLTRTKLDGKVPLLGFSGGPWTLLVYMSEGGGGAGAGKMFRFAKTWLYQYPKEAHQLLSMTTDVIVEYLILQVKAGAQMLQIFESWAGELAPEEFKEFLLPYSTSIARRVKSGLTKLGLEPVPMTIFAKDAWYALEDLAQSGYDAISLDWRHDPKQARERVGSNVTLQGNLDPGVMYGTRECITRKVETMVKAFGRDRYIVNLGHGTQPSYDPDTVGFFLQEVQRVSKSL</sequence>
<comment type="similarity">
    <text evidence="4 13">Belongs to the uroporphyrinogen decarboxylase family.</text>
</comment>
<dbReference type="UniPathway" id="UPA00251">
    <property type="reaction ID" value="UER00321"/>
</dbReference>
<dbReference type="EC" id="4.1.1.37" evidence="6 12"/>
<dbReference type="CDD" id="cd00717">
    <property type="entry name" value="URO-D"/>
    <property type="match status" value="1"/>
</dbReference>
<protein>
    <recommendedName>
        <fullName evidence="7 12">Uroporphyrinogen decarboxylase</fullName>
        <ecNumber evidence="6 12">4.1.1.37</ecNumber>
    </recommendedName>
</protein>
<dbReference type="GO" id="GO:0006782">
    <property type="term" value="P:protoporphyrinogen IX biosynthetic process"/>
    <property type="evidence" value="ECO:0007669"/>
    <property type="project" value="UniProtKB-UniPathway"/>
</dbReference>
<evidence type="ECO:0000256" key="8">
    <source>
        <dbReference type="ARBA" id="ARBA00022490"/>
    </source>
</evidence>
<dbReference type="PANTHER" id="PTHR21091">
    <property type="entry name" value="METHYLTETRAHYDROFOLATE:HOMOCYSTEINE METHYLTRANSFERASE RELATED"/>
    <property type="match status" value="1"/>
</dbReference>
<evidence type="ECO:0000256" key="1">
    <source>
        <dbReference type="ARBA" id="ARBA00002448"/>
    </source>
</evidence>
<dbReference type="GO" id="GO:0005829">
    <property type="term" value="C:cytosol"/>
    <property type="evidence" value="ECO:0007669"/>
    <property type="project" value="EnsemblFungi"/>
</dbReference>
<evidence type="ECO:0000256" key="4">
    <source>
        <dbReference type="ARBA" id="ARBA00009935"/>
    </source>
</evidence>
<dbReference type="SUPFAM" id="SSF51726">
    <property type="entry name" value="UROD/MetE-like"/>
    <property type="match status" value="1"/>
</dbReference>
<dbReference type="FunFam" id="3.20.20.210:FF:000001">
    <property type="entry name" value="Uroporphyrinogen decarboxylase"/>
    <property type="match status" value="1"/>
</dbReference>
<dbReference type="Pfam" id="PF01208">
    <property type="entry name" value="URO-D"/>
    <property type="match status" value="1"/>
</dbReference>
<evidence type="ECO:0000256" key="10">
    <source>
        <dbReference type="ARBA" id="ARBA00023239"/>
    </source>
</evidence>
<feature type="domain" description="Uroporphyrinogen decarboxylase (URO-D)" evidence="14">
    <location>
        <begin position="26"/>
        <end position="35"/>
    </location>
</feature>
<dbReference type="Gene3D" id="3.20.20.210">
    <property type="match status" value="1"/>
</dbReference>
<evidence type="ECO:0000256" key="9">
    <source>
        <dbReference type="ARBA" id="ARBA00022793"/>
    </source>
</evidence>
<evidence type="ECO:0000256" key="2">
    <source>
        <dbReference type="ARBA" id="ARBA00004496"/>
    </source>
</evidence>
<organism evidence="16 17">
    <name type="scientific">Tortispora caseinolytica NRRL Y-17796</name>
    <dbReference type="NCBI Taxonomy" id="767744"/>
    <lineage>
        <taxon>Eukaryota</taxon>
        <taxon>Fungi</taxon>
        <taxon>Dikarya</taxon>
        <taxon>Ascomycota</taxon>
        <taxon>Saccharomycotina</taxon>
        <taxon>Trigonopsidomycetes</taxon>
        <taxon>Trigonopsidales</taxon>
        <taxon>Trigonopsidaceae</taxon>
        <taxon>Tortispora</taxon>
    </lineage>
</organism>
<evidence type="ECO:0000313" key="17">
    <source>
        <dbReference type="Proteomes" id="UP000095023"/>
    </source>
</evidence>
<accession>A0A1E4TDY0</accession>
<dbReference type="Proteomes" id="UP000095023">
    <property type="component" value="Unassembled WGS sequence"/>
</dbReference>
<evidence type="ECO:0000256" key="7">
    <source>
        <dbReference type="ARBA" id="ARBA00014308"/>
    </source>
</evidence>
<dbReference type="AlphaFoldDB" id="A0A1E4TDY0"/>
<comment type="subunit">
    <text evidence="5">Homodimer.</text>
</comment>
<dbReference type="PROSITE" id="PS00907">
    <property type="entry name" value="UROD_2"/>
    <property type="match status" value="1"/>
</dbReference>
<dbReference type="PANTHER" id="PTHR21091:SF169">
    <property type="entry name" value="UROPORPHYRINOGEN DECARBOXYLASE"/>
    <property type="match status" value="1"/>
</dbReference>
<name>A0A1E4TDY0_9ASCO</name>
<dbReference type="HAMAP" id="MF_00218">
    <property type="entry name" value="URO_D"/>
    <property type="match status" value="1"/>
</dbReference>
<evidence type="ECO:0000256" key="6">
    <source>
        <dbReference type="ARBA" id="ARBA00012288"/>
    </source>
</evidence>
<feature type="domain" description="Uroporphyrinogen decarboxylase (URO-D)" evidence="15">
    <location>
        <begin position="147"/>
        <end position="163"/>
    </location>
</feature>
<dbReference type="InterPro" id="IPR038071">
    <property type="entry name" value="UROD/MetE-like_sf"/>
</dbReference>
<comment type="pathway">
    <text evidence="3 12">Porphyrin-containing compound metabolism; protoporphyrin-IX biosynthesis; coproporphyrinogen-III from 5-aminolevulinate: step 4/4.</text>
</comment>
<evidence type="ECO:0000256" key="12">
    <source>
        <dbReference type="RuleBase" id="RU000554"/>
    </source>
</evidence>
<dbReference type="InterPro" id="IPR006361">
    <property type="entry name" value="Uroporphyrinogen_deCO2ase_HemE"/>
</dbReference>
<evidence type="ECO:0000259" key="15">
    <source>
        <dbReference type="PROSITE" id="PS00907"/>
    </source>
</evidence>
<comment type="catalytic activity">
    <reaction evidence="12">
        <text>uroporphyrinogen III + 4 H(+) = coproporphyrinogen III + 4 CO2</text>
        <dbReference type="Rhea" id="RHEA:19865"/>
        <dbReference type="ChEBI" id="CHEBI:15378"/>
        <dbReference type="ChEBI" id="CHEBI:16526"/>
        <dbReference type="ChEBI" id="CHEBI:57308"/>
        <dbReference type="ChEBI" id="CHEBI:57309"/>
        <dbReference type="EC" id="4.1.1.37"/>
    </reaction>
</comment>
<dbReference type="PROSITE" id="PS00906">
    <property type="entry name" value="UROD_1"/>
    <property type="match status" value="1"/>
</dbReference>